<dbReference type="Pfam" id="PF03109">
    <property type="entry name" value="ABC1"/>
    <property type="match status" value="1"/>
</dbReference>
<dbReference type="CDD" id="cd13969">
    <property type="entry name" value="ADCK1-like"/>
    <property type="match status" value="1"/>
</dbReference>
<dbReference type="PANTHER" id="PTHR43173:SF37">
    <property type="entry name" value="ABC1 FAMILY PROTEIN C10F6.14C"/>
    <property type="match status" value="1"/>
</dbReference>
<dbReference type="PANTHER" id="PTHR43173">
    <property type="entry name" value="ABC1 FAMILY PROTEIN"/>
    <property type="match status" value="1"/>
</dbReference>
<dbReference type="Proteomes" id="UP000038830">
    <property type="component" value="Unassembled WGS sequence"/>
</dbReference>
<dbReference type="InterPro" id="IPR045307">
    <property type="entry name" value="ADCK1_dom"/>
</dbReference>
<dbReference type="SUPFAM" id="SSF56112">
    <property type="entry name" value="Protein kinase-like (PK-like)"/>
    <property type="match status" value="1"/>
</dbReference>
<protein>
    <recommendedName>
        <fullName evidence="2">ABC1 atypical kinase-like domain-containing protein</fullName>
    </recommendedName>
</protein>
<dbReference type="InterPro" id="IPR004147">
    <property type="entry name" value="ABC1_dom"/>
</dbReference>
<dbReference type="InterPro" id="IPR011009">
    <property type="entry name" value="Kinase-like_dom_sf"/>
</dbReference>
<feature type="domain" description="ABC1 atypical kinase-like" evidence="2">
    <location>
        <begin position="137"/>
        <end position="382"/>
    </location>
</feature>
<name>A0A0H5C1J1_CYBJN</name>
<evidence type="ECO:0000259" key="2">
    <source>
        <dbReference type="Pfam" id="PF03109"/>
    </source>
</evidence>
<dbReference type="EMBL" id="CDQK01000002">
    <property type="protein sequence ID" value="CEP21658.1"/>
    <property type="molecule type" value="Genomic_DNA"/>
</dbReference>
<accession>A0A0H5C1J1</accession>
<proteinExistence type="inferred from homology"/>
<evidence type="ECO:0000256" key="1">
    <source>
        <dbReference type="ARBA" id="ARBA00009670"/>
    </source>
</evidence>
<evidence type="ECO:0000313" key="4">
    <source>
        <dbReference type="Proteomes" id="UP000038830"/>
    </source>
</evidence>
<evidence type="ECO:0000313" key="3">
    <source>
        <dbReference type="EMBL" id="CEP21658.1"/>
    </source>
</evidence>
<sequence length="554" mass="64907">MTPATLLTRRVGGPRITTQFRRALQTSSSPKHETHRLRNFLLGSSITVGVLAGVDYLYWDSVLQRTSKAFYVLSLIGLDYKMNFEESKDIHALHERNAERLFNLLMENKGLYIKLGQNIANQAAILPLPFQQRFNKLYDSAEKDSWLHVEKILKEEMGESYLDTFKSFDKSPIASASIAQVHRAELHNGDQVAVKVQHYYINNQIDMDLWTYRVFTRVFSYAFEIPFSFMSDYISERLKEEVDFTIELSNSTRTRQLINSDSYLQGRVHVPETYDELCTKRVLVAEWCDGEPLFKIEELAKTFNTTLIIHDYLKLFARMIFQWGFVHSDPHPGNLLARFHNGKQQLVLLDHGLYVEMSQSLRHEYCTLWKSLFELNDKELKRIAIHWGIGEDQSDMFGSFALLKPYHKTKENLAKMTRYERERYMSNNFKQFFQNTEKFPLPLIFLGRTMRMVQTLNQRYKSPVNRVNLFTKEAVNGYYLNAPTTHLTVWLRAERLFRYSIYVLTMTILDVSFQLNRLSQYLFGTKNIEDILQQKLTSELKQMGVENPDLALDG</sequence>
<gene>
    <name evidence="3" type="ORF">BN1211_1795</name>
</gene>
<reference evidence="4" key="1">
    <citation type="journal article" date="2015" name="J. Biotechnol.">
        <title>The structure of the Cyberlindnera jadinii genome and its relation to Candida utilis analyzed by the occurrence of single nucleotide polymorphisms.</title>
        <authorList>
            <person name="Rupp O."/>
            <person name="Brinkrolf K."/>
            <person name="Buerth C."/>
            <person name="Kunigo M."/>
            <person name="Schneider J."/>
            <person name="Jaenicke S."/>
            <person name="Goesmann A."/>
            <person name="Puehler A."/>
            <person name="Jaeger K.-E."/>
            <person name="Ernst J.F."/>
        </authorList>
    </citation>
    <scope>NUCLEOTIDE SEQUENCE [LARGE SCALE GENOMIC DNA]</scope>
    <source>
        <strain evidence="4">ATCC 18201 / CBS 1600 / BCRC 20928 / JCM 3617 / NBRC 0987 / NRRL Y-1542</strain>
    </source>
</reference>
<dbReference type="InterPro" id="IPR051130">
    <property type="entry name" value="Mito_struct-func_regulator"/>
</dbReference>
<organism evidence="3 4">
    <name type="scientific">Cyberlindnera jadinii (strain ATCC 18201 / CBS 1600 / BCRC 20928 / JCM 3617 / NBRC 0987 / NRRL Y-1542)</name>
    <name type="common">Torula yeast</name>
    <name type="synonym">Candida utilis</name>
    <dbReference type="NCBI Taxonomy" id="983966"/>
    <lineage>
        <taxon>Eukaryota</taxon>
        <taxon>Fungi</taxon>
        <taxon>Dikarya</taxon>
        <taxon>Ascomycota</taxon>
        <taxon>Saccharomycotina</taxon>
        <taxon>Saccharomycetes</taxon>
        <taxon>Phaffomycetales</taxon>
        <taxon>Phaffomycetaceae</taxon>
        <taxon>Cyberlindnera</taxon>
    </lineage>
</organism>
<comment type="similarity">
    <text evidence="1">Belongs to the protein kinase superfamily. ADCK protein kinase family.</text>
</comment>
<dbReference type="AlphaFoldDB" id="A0A0H5C1J1"/>